<protein>
    <submittedName>
        <fullName evidence="2">Uncharacterized protein</fullName>
    </submittedName>
</protein>
<reference evidence="3" key="1">
    <citation type="submission" date="2023-08" db="EMBL/GenBank/DDBJ databases">
        <title>Rhodospirillaceae gen. nov., a novel taxon isolated from the Yangtze River Yuezi River estuary sludge.</title>
        <authorList>
            <person name="Ruan L."/>
        </authorList>
    </citation>
    <scope>NUCLEOTIDE SEQUENCE [LARGE SCALE GENOMIC DNA]</scope>
    <source>
        <strain evidence="3">R-7</strain>
    </source>
</reference>
<proteinExistence type="predicted"/>
<comment type="caution">
    <text evidence="2">The sequence shown here is derived from an EMBL/GenBank/DDBJ whole genome shotgun (WGS) entry which is preliminary data.</text>
</comment>
<evidence type="ECO:0000313" key="3">
    <source>
        <dbReference type="Proteomes" id="UP001230156"/>
    </source>
</evidence>
<accession>A0ABU0YIM5</accession>
<name>A0ABU0YIM5_9PROT</name>
<dbReference type="EMBL" id="JAUYVI010000001">
    <property type="protein sequence ID" value="MDQ7246578.1"/>
    <property type="molecule type" value="Genomic_DNA"/>
</dbReference>
<sequence length="70" mass="7461">MTQNAPKQPRTIGPEDEDRRTDNPAVESGQVNSPPSSSRDDKRKAREAGVESLPDGADAAAEEAAKARDD</sequence>
<gene>
    <name evidence="2" type="ORF">Q8A70_02825</name>
</gene>
<feature type="region of interest" description="Disordered" evidence="1">
    <location>
        <begin position="1"/>
        <end position="70"/>
    </location>
</feature>
<dbReference type="Proteomes" id="UP001230156">
    <property type="component" value="Unassembled WGS sequence"/>
</dbReference>
<evidence type="ECO:0000256" key="1">
    <source>
        <dbReference type="SAM" id="MobiDB-lite"/>
    </source>
</evidence>
<feature type="compositionally biased region" description="Basic and acidic residues" evidence="1">
    <location>
        <begin position="38"/>
        <end position="49"/>
    </location>
</feature>
<evidence type="ECO:0000313" key="2">
    <source>
        <dbReference type="EMBL" id="MDQ7246578.1"/>
    </source>
</evidence>
<dbReference type="RefSeq" id="WP_379953969.1">
    <property type="nucleotide sequence ID" value="NZ_JAUYVI010000001.1"/>
</dbReference>
<keyword evidence="3" id="KW-1185">Reference proteome</keyword>
<organism evidence="2 3">
    <name type="scientific">Dongia sedimenti</name>
    <dbReference type="NCBI Taxonomy" id="3064282"/>
    <lineage>
        <taxon>Bacteria</taxon>
        <taxon>Pseudomonadati</taxon>
        <taxon>Pseudomonadota</taxon>
        <taxon>Alphaproteobacteria</taxon>
        <taxon>Rhodospirillales</taxon>
        <taxon>Dongiaceae</taxon>
        <taxon>Dongia</taxon>
    </lineage>
</organism>